<feature type="transmembrane region" description="Helical" evidence="9">
    <location>
        <begin position="276"/>
        <end position="297"/>
    </location>
</feature>
<dbReference type="InterPro" id="IPR002656">
    <property type="entry name" value="Acyl_transf_3_dom"/>
</dbReference>
<keyword evidence="12" id="KW-1185">Reference proteome</keyword>
<feature type="transmembrane region" description="Helical" evidence="9">
    <location>
        <begin position="342"/>
        <end position="364"/>
    </location>
</feature>
<feature type="region of interest" description="Disordered" evidence="8">
    <location>
        <begin position="1"/>
        <end position="22"/>
    </location>
</feature>
<dbReference type="Pfam" id="PF01757">
    <property type="entry name" value="Acyl_transf_3"/>
    <property type="match status" value="1"/>
</dbReference>
<sequence length="626" mass="71441">METSNYQTGLSKSNAYPHPPEKQKRKRSAALDGLKGFFILAIILYYYFQHLLPGGFLAVNGFLVVGGYLTFRQNKKTFAEDYQERFSWKSLKRMFFPMLFMIITTVATLFLVAPQMLSNIRGMALSALFFVNNDYQIFSQQSYFVQSANPSPFVHLWYVSLYVQLLIVGFLLRRLMKKMNFLRMQEFALLAFLTIASAVGMAALYWWEQDPSHVYYLVSTRLFSFTLGALLSYIHEGKLLIPEDHSNKGNLNIASIIGMGALIWMLVTFNGMQAEVYYMIMLVSSIVMTLLVSFALREGVWLHYIISFKGFTFFGKRSFSYYLWFYPIHLILPSFLRGVEDYWLNVLIQWITIIVLAEITYQLFEKERIPLPIGQAHSPYRLTAYMKSNLPKGLKHFGIAFSLVYLVFAGLAGIGFAQEKDQTSVVHEVEEKIRKNQELLQETTVEPTTEAVTTVNSEVKANIEQQVRQTPITFVGDSVLLASANKLREVFPNAYVDGEVGRQLYYSTPVVQKLVQQGRLSQTVVFVLGSNGAFASAQIDSLIQAAGNREIFLVTAGYEIKWAKEVNDQLKAAAERYPNVHLIDWGTYARGRTKELLFEDEIHPNDTGASEMANLILQEMVKLKLQ</sequence>
<keyword evidence="3 11" id="KW-0808">Transferase</keyword>
<dbReference type="HOGENOM" id="CLU_005679_11_2_9"/>
<dbReference type="eggNOG" id="COG1835">
    <property type="taxonomic scope" value="Bacteria"/>
</dbReference>
<dbReference type="AlphaFoldDB" id="C8NHH1"/>
<comment type="subcellular location">
    <subcellularLocation>
        <location evidence="1">Cell membrane</location>
        <topology evidence="1">Multi-pass membrane protein</topology>
    </subcellularLocation>
</comment>
<dbReference type="Gene3D" id="3.40.50.1110">
    <property type="entry name" value="SGNH hydrolase"/>
    <property type="match status" value="1"/>
</dbReference>
<evidence type="ECO:0000256" key="6">
    <source>
        <dbReference type="ARBA" id="ARBA00023136"/>
    </source>
</evidence>
<keyword evidence="2" id="KW-1003">Cell membrane</keyword>
<gene>
    <name evidence="11" type="ORF">HMPREF0444_1366</name>
</gene>
<evidence type="ECO:0000256" key="1">
    <source>
        <dbReference type="ARBA" id="ARBA00004651"/>
    </source>
</evidence>
<dbReference type="RefSeq" id="WP_005607750.1">
    <property type="nucleotide sequence ID" value="NZ_CP102283.1"/>
</dbReference>
<evidence type="ECO:0000313" key="11">
    <source>
        <dbReference type="EMBL" id="EEW37148.1"/>
    </source>
</evidence>
<evidence type="ECO:0000259" key="10">
    <source>
        <dbReference type="Pfam" id="PF01757"/>
    </source>
</evidence>
<accession>C8NHH1</accession>
<dbReference type="EMBL" id="ACKZ01000020">
    <property type="protein sequence ID" value="EEW37148.1"/>
    <property type="molecule type" value="Genomic_DNA"/>
</dbReference>
<keyword evidence="5 9" id="KW-1133">Transmembrane helix</keyword>
<evidence type="ECO:0000256" key="4">
    <source>
        <dbReference type="ARBA" id="ARBA00022692"/>
    </source>
</evidence>
<dbReference type="GO" id="GO:0009103">
    <property type="term" value="P:lipopolysaccharide biosynthetic process"/>
    <property type="evidence" value="ECO:0007669"/>
    <property type="project" value="TreeGrafter"/>
</dbReference>
<evidence type="ECO:0000256" key="8">
    <source>
        <dbReference type="SAM" id="MobiDB-lite"/>
    </source>
</evidence>
<feature type="transmembrane region" description="Helical" evidence="9">
    <location>
        <begin position="251"/>
        <end position="270"/>
    </location>
</feature>
<feature type="transmembrane region" description="Helical" evidence="9">
    <location>
        <begin position="94"/>
        <end position="113"/>
    </location>
</feature>
<protein>
    <submittedName>
        <fullName evidence="11">Acyltransferase</fullName>
    </submittedName>
</protein>
<evidence type="ECO:0000256" key="7">
    <source>
        <dbReference type="ARBA" id="ARBA00023315"/>
    </source>
</evidence>
<feature type="transmembrane region" description="Helical" evidence="9">
    <location>
        <begin position="187"/>
        <end position="207"/>
    </location>
</feature>
<dbReference type="STRING" id="638301.HMPREF0444_1366"/>
<evidence type="ECO:0000313" key="12">
    <source>
        <dbReference type="Proteomes" id="UP000005926"/>
    </source>
</evidence>
<organism evidence="11 12">
    <name type="scientific">Granulicatella adiacens ATCC 49175</name>
    <dbReference type="NCBI Taxonomy" id="638301"/>
    <lineage>
        <taxon>Bacteria</taxon>
        <taxon>Bacillati</taxon>
        <taxon>Bacillota</taxon>
        <taxon>Bacilli</taxon>
        <taxon>Lactobacillales</taxon>
        <taxon>Carnobacteriaceae</taxon>
        <taxon>Granulicatella</taxon>
    </lineage>
</organism>
<evidence type="ECO:0000256" key="3">
    <source>
        <dbReference type="ARBA" id="ARBA00022679"/>
    </source>
</evidence>
<dbReference type="GO" id="GO:0005886">
    <property type="term" value="C:plasma membrane"/>
    <property type="evidence" value="ECO:0007669"/>
    <property type="project" value="UniProtKB-SubCell"/>
</dbReference>
<dbReference type="Proteomes" id="UP000005926">
    <property type="component" value="Unassembled WGS sequence"/>
</dbReference>
<proteinExistence type="predicted"/>
<keyword evidence="4 9" id="KW-0812">Transmembrane</keyword>
<dbReference type="SUPFAM" id="SSF52266">
    <property type="entry name" value="SGNH hydrolase"/>
    <property type="match status" value="1"/>
</dbReference>
<dbReference type="GeneID" id="78412112"/>
<feature type="compositionally biased region" description="Polar residues" evidence="8">
    <location>
        <begin position="1"/>
        <end position="14"/>
    </location>
</feature>
<keyword evidence="7 11" id="KW-0012">Acyltransferase</keyword>
<evidence type="ECO:0000256" key="2">
    <source>
        <dbReference type="ARBA" id="ARBA00022475"/>
    </source>
</evidence>
<feature type="domain" description="Acyltransferase 3" evidence="10">
    <location>
        <begin position="29"/>
        <end position="355"/>
    </location>
</feature>
<feature type="transmembrane region" description="Helical" evidence="9">
    <location>
        <begin position="397"/>
        <end position="417"/>
    </location>
</feature>
<dbReference type="PANTHER" id="PTHR23028">
    <property type="entry name" value="ACETYLTRANSFERASE"/>
    <property type="match status" value="1"/>
</dbReference>
<dbReference type="CDD" id="cd01840">
    <property type="entry name" value="SGNH_hydrolase_yrhL_like"/>
    <property type="match status" value="1"/>
</dbReference>
<dbReference type="InterPro" id="IPR036514">
    <property type="entry name" value="SGNH_hydro_sf"/>
</dbReference>
<feature type="transmembrane region" description="Helical" evidence="9">
    <location>
        <begin position="29"/>
        <end position="48"/>
    </location>
</feature>
<comment type="caution">
    <text evidence="11">The sequence shown here is derived from an EMBL/GenBank/DDBJ whole genome shotgun (WGS) entry which is preliminary data.</text>
</comment>
<dbReference type="InterPro" id="IPR050879">
    <property type="entry name" value="Acyltransferase_3"/>
</dbReference>
<name>C8NHH1_9LACT</name>
<keyword evidence="6 9" id="KW-0472">Membrane</keyword>
<feature type="transmembrane region" description="Helical" evidence="9">
    <location>
        <begin position="54"/>
        <end position="71"/>
    </location>
</feature>
<dbReference type="PANTHER" id="PTHR23028:SF53">
    <property type="entry name" value="ACYL_TRANSF_3 DOMAIN-CONTAINING PROTEIN"/>
    <property type="match status" value="1"/>
</dbReference>
<dbReference type="GO" id="GO:0016747">
    <property type="term" value="F:acyltransferase activity, transferring groups other than amino-acyl groups"/>
    <property type="evidence" value="ECO:0007669"/>
    <property type="project" value="InterPro"/>
</dbReference>
<reference evidence="11 12" key="1">
    <citation type="submission" date="2009-08" db="EMBL/GenBank/DDBJ databases">
        <authorList>
            <person name="Muzny D."/>
            <person name="Qin X."/>
            <person name="Deng J."/>
            <person name="Jiang H."/>
            <person name="Liu Y."/>
            <person name="Qu J."/>
            <person name="Song X.-Z."/>
            <person name="Zhang L."/>
            <person name="Thornton R."/>
            <person name="Coyle M."/>
            <person name="Francisco L."/>
            <person name="Jackson L."/>
            <person name="Javaid M."/>
            <person name="Korchina V."/>
            <person name="Kovar C."/>
            <person name="Mata R."/>
            <person name="Mathew T."/>
            <person name="Ngo R."/>
            <person name="Nguyen L."/>
            <person name="Nguyen N."/>
            <person name="Okwuonu G."/>
            <person name="Ongeri F."/>
            <person name="Pham C."/>
            <person name="Simmons D."/>
            <person name="Wilczek-Boney K."/>
            <person name="Hale W."/>
            <person name="Jakkamsetti A."/>
            <person name="Pham P."/>
            <person name="Ruth R."/>
            <person name="San Lucas F."/>
            <person name="Warren J."/>
            <person name="Zhang J."/>
            <person name="Zhao Z."/>
            <person name="Zhou C."/>
            <person name="Zhu D."/>
            <person name="Lee S."/>
            <person name="Bess C."/>
            <person name="Blankenburg K."/>
            <person name="Forbes L."/>
            <person name="Fu Q."/>
            <person name="Gubbala S."/>
            <person name="Hirani K."/>
            <person name="Jayaseelan J.C."/>
            <person name="Lara F."/>
            <person name="Munidasa M."/>
            <person name="Palculict T."/>
            <person name="Patil S."/>
            <person name="Pu L.-L."/>
            <person name="Saada N."/>
            <person name="Tang L."/>
            <person name="Weissenberger G."/>
            <person name="Zhu Y."/>
            <person name="Hemphill L."/>
            <person name="Shang Y."/>
            <person name="Youmans B."/>
            <person name="Ayvaz T."/>
            <person name="Ross M."/>
            <person name="Santibanez J."/>
            <person name="Aqrawi P."/>
            <person name="Gross S."/>
            <person name="Joshi V."/>
            <person name="Fowler G."/>
            <person name="Nazareth L."/>
            <person name="Reid J."/>
            <person name="Worley K."/>
            <person name="Petrosino J."/>
            <person name="Highlander S."/>
            <person name="Gibbs R."/>
        </authorList>
    </citation>
    <scope>NUCLEOTIDE SEQUENCE [LARGE SCALE GENOMIC DNA]</scope>
    <source>
        <strain evidence="11 12">ATCC 49175</strain>
    </source>
</reference>
<evidence type="ECO:0000256" key="5">
    <source>
        <dbReference type="ARBA" id="ARBA00022989"/>
    </source>
</evidence>
<feature type="transmembrane region" description="Helical" evidence="9">
    <location>
        <begin position="156"/>
        <end position="175"/>
    </location>
</feature>
<feature type="transmembrane region" description="Helical" evidence="9">
    <location>
        <begin position="318"/>
        <end position="336"/>
    </location>
</feature>
<evidence type="ECO:0000256" key="9">
    <source>
        <dbReference type="SAM" id="Phobius"/>
    </source>
</evidence>